<gene>
    <name evidence="2" type="ORF">LEP1GSC151_0751</name>
</gene>
<organism evidence="2 3">
    <name type="scientific">Leptospira interrogans serovar Grippotyphosa str. LT2186</name>
    <dbReference type="NCBI Taxonomy" id="1001599"/>
    <lineage>
        <taxon>Bacteria</taxon>
        <taxon>Pseudomonadati</taxon>
        <taxon>Spirochaetota</taxon>
        <taxon>Spirochaetia</taxon>
        <taxon>Leptospirales</taxon>
        <taxon>Leptospiraceae</taxon>
        <taxon>Leptospira</taxon>
    </lineage>
</organism>
<evidence type="ECO:0000313" key="2">
    <source>
        <dbReference type="EMBL" id="EMG09840.1"/>
    </source>
</evidence>
<dbReference type="Gene3D" id="2.60.40.1120">
    <property type="entry name" value="Carboxypeptidase-like, regulatory domain"/>
    <property type="match status" value="1"/>
</dbReference>
<dbReference type="Pfam" id="PF13715">
    <property type="entry name" value="CarbopepD_reg_2"/>
    <property type="match status" value="1"/>
</dbReference>
<comment type="caution">
    <text evidence="2">The sequence shown here is derived from an EMBL/GenBank/DDBJ whole genome shotgun (WGS) entry which is preliminary data.</text>
</comment>
<evidence type="ECO:0000313" key="3">
    <source>
        <dbReference type="Proteomes" id="UP000011776"/>
    </source>
</evidence>
<keyword evidence="1" id="KW-0812">Transmembrane</keyword>
<dbReference type="GO" id="GO:0004180">
    <property type="term" value="F:carboxypeptidase activity"/>
    <property type="evidence" value="ECO:0007669"/>
    <property type="project" value="UniProtKB-KW"/>
</dbReference>
<dbReference type="EMBL" id="AFME02000300">
    <property type="protein sequence ID" value="EMG09840.1"/>
    <property type="molecule type" value="Genomic_DNA"/>
</dbReference>
<keyword evidence="2" id="KW-0378">Hydrolase</keyword>
<dbReference type="AlphaFoldDB" id="M3HAW1"/>
<keyword evidence="1" id="KW-1133">Transmembrane helix</keyword>
<protein>
    <submittedName>
        <fullName evidence="2">Carboxypeptidase regulatory-like domain protein</fullName>
    </submittedName>
</protein>
<accession>M3HAW1</accession>
<keyword evidence="2" id="KW-0645">Protease</keyword>
<keyword evidence="1" id="KW-0472">Membrane</keyword>
<feature type="transmembrane region" description="Helical" evidence="1">
    <location>
        <begin position="7"/>
        <end position="26"/>
    </location>
</feature>
<name>M3HAW1_LEPIR</name>
<dbReference type="SUPFAM" id="SSF49464">
    <property type="entry name" value="Carboxypeptidase regulatory domain-like"/>
    <property type="match status" value="1"/>
</dbReference>
<evidence type="ECO:0000256" key="1">
    <source>
        <dbReference type="SAM" id="Phobius"/>
    </source>
</evidence>
<keyword evidence="2" id="KW-0121">Carboxypeptidase</keyword>
<dbReference type="InterPro" id="IPR008969">
    <property type="entry name" value="CarboxyPept-like_regulatory"/>
</dbReference>
<proteinExistence type="predicted"/>
<dbReference type="Proteomes" id="UP000011776">
    <property type="component" value="Unassembled WGS sequence"/>
</dbReference>
<reference evidence="2 3" key="1">
    <citation type="submission" date="2013-02" db="EMBL/GenBank/DDBJ databases">
        <authorList>
            <person name="Harkins D.M."/>
            <person name="Durkin A.S."/>
            <person name="Brinkac L.M."/>
            <person name="Haft D.H."/>
            <person name="Selengut J.D."/>
            <person name="Sanka R."/>
            <person name="DePew J."/>
            <person name="Purushe J."/>
            <person name="Tulsiani S.M."/>
            <person name="Graham G.C."/>
            <person name="Burns M.-A."/>
            <person name="Dohnt M.F."/>
            <person name="Smythe L.D."/>
            <person name="McKay D.B."/>
            <person name="Craig S.B."/>
            <person name="Vinetz J.M."/>
            <person name="Sutton G.G."/>
            <person name="Nierman W.C."/>
            <person name="Fouts D.E."/>
        </authorList>
    </citation>
    <scope>NUCLEOTIDE SEQUENCE [LARGE SCALE GENOMIC DNA]</scope>
    <source>
        <strain evidence="2 3">LT2186</strain>
    </source>
</reference>
<sequence>MKKQLYYYFRIFLFSILISPISILALDVTLTGIVKDKNGNSISNVKIIVQESRKTTITNEKGEFVLNHVPPGKYTLVAISRGYQSETISITIGEKDEKTQFTLLESSLDQSAINVTA</sequence>
<feature type="non-terminal residue" evidence="2">
    <location>
        <position position="117"/>
    </location>
</feature>